<name>A0A081P0R7_9BACL</name>
<keyword evidence="1" id="KW-1133">Transmembrane helix</keyword>
<dbReference type="RefSeq" id="WP_036685290.1">
    <property type="nucleotide sequence ID" value="NZ_FYEP01000009.1"/>
</dbReference>
<feature type="transmembrane region" description="Helical" evidence="1">
    <location>
        <begin position="121"/>
        <end position="138"/>
    </location>
</feature>
<comment type="caution">
    <text evidence="2">The sequence shown here is derived from an EMBL/GenBank/DDBJ whole genome shotgun (WGS) entry which is preliminary data.</text>
</comment>
<dbReference type="PANTHER" id="PTHR41309">
    <property type="entry name" value="MEMBRANE PROTEIN-RELATED"/>
    <property type="match status" value="1"/>
</dbReference>
<feature type="transmembrane region" description="Helical" evidence="1">
    <location>
        <begin position="189"/>
        <end position="210"/>
    </location>
</feature>
<dbReference type="eggNOG" id="ENOG50303QB">
    <property type="taxonomic scope" value="Bacteria"/>
</dbReference>
<evidence type="ECO:0000313" key="3">
    <source>
        <dbReference type="Proteomes" id="UP000028123"/>
    </source>
</evidence>
<dbReference type="EMBL" id="JNVM01000016">
    <property type="protein sequence ID" value="KEQ24290.1"/>
    <property type="molecule type" value="Genomic_DNA"/>
</dbReference>
<accession>A0A081P0R7</accession>
<keyword evidence="1" id="KW-0472">Membrane</keyword>
<organism evidence="2 3">
    <name type="scientific">Paenibacillus tyrfis</name>
    <dbReference type="NCBI Taxonomy" id="1501230"/>
    <lineage>
        <taxon>Bacteria</taxon>
        <taxon>Bacillati</taxon>
        <taxon>Bacillota</taxon>
        <taxon>Bacilli</taxon>
        <taxon>Bacillales</taxon>
        <taxon>Paenibacillaceae</taxon>
        <taxon>Paenibacillus</taxon>
    </lineage>
</organism>
<dbReference type="AlphaFoldDB" id="A0A081P0R7"/>
<sequence length="215" mass="24480">MLFHLVKKDFLLAKKYWIIMLLAAMVLPVFMHTKLDFIAGEFLPFFLSTLYIIFLLYSTVSMMEYKYKGSSLLCATPYTRKTIVMSKYFFVVAIFIGCCGLYTVAALISPVKVGLLALSEVGRTFFLISVIFGVMIPVQYRFGYEKSRYIFFFLIFLTPFVLPNLMKALQHNGAVFPVSLPFSPFVLDLLFVLLALVIGGISMVLSIRIFSNKNL</sequence>
<dbReference type="PANTHER" id="PTHR41309:SF2">
    <property type="entry name" value="MEMBRANE PROTEIN"/>
    <property type="match status" value="1"/>
</dbReference>
<protein>
    <submittedName>
        <fullName evidence="2">Uncharacterized protein</fullName>
    </submittedName>
</protein>
<keyword evidence="3" id="KW-1185">Reference proteome</keyword>
<dbReference type="Proteomes" id="UP000028123">
    <property type="component" value="Unassembled WGS sequence"/>
</dbReference>
<dbReference type="Pfam" id="PF13346">
    <property type="entry name" value="ABC2_membrane_5"/>
    <property type="match status" value="1"/>
</dbReference>
<feature type="transmembrane region" description="Helical" evidence="1">
    <location>
        <begin position="37"/>
        <end position="57"/>
    </location>
</feature>
<feature type="transmembrane region" description="Helical" evidence="1">
    <location>
        <begin position="12"/>
        <end position="31"/>
    </location>
</feature>
<gene>
    <name evidence="2" type="ORF">ET33_08320</name>
</gene>
<keyword evidence="1" id="KW-0812">Transmembrane</keyword>
<feature type="transmembrane region" description="Helical" evidence="1">
    <location>
        <begin position="150"/>
        <end position="169"/>
    </location>
</feature>
<dbReference type="InterPro" id="IPR025699">
    <property type="entry name" value="ABC2_memb-like"/>
</dbReference>
<dbReference type="OrthoDB" id="1826454at2"/>
<proteinExistence type="predicted"/>
<evidence type="ECO:0000256" key="1">
    <source>
        <dbReference type="SAM" id="Phobius"/>
    </source>
</evidence>
<feature type="transmembrane region" description="Helical" evidence="1">
    <location>
        <begin position="88"/>
        <end position="109"/>
    </location>
</feature>
<reference evidence="2 3" key="1">
    <citation type="submission" date="2014-06" db="EMBL/GenBank/DDBJ databases">
        <title>Draft genome sequence of Paenibacillus sp. MSt1.</title>
        <authorList>
            <person name="Aw Y.K."/>
            <person name="Ong K.S."/>
            <person name="Gan H.M."/>
            <person name="Lee S.M."/>
        </authorList>
    </citation>
    <scope>NUCLEOTIDE SEQUENCE [LARGE SCALE GENOMIC DNA]</scope>
    <source>
        <strain evidence="2 3">MSt1</strain>
    </source>
</reference>
<evidence type="ECO:0000313" key="2">
    <source>
        <dbReference type="EMBL" id="KEQ24290.1"/>
    </source>
</evidence>